<dbReference type="NCBIfam" id="NF038001">
    <property type="entry name" value="HYExAFE"/>
    <property type="match status" value="1"/>
</dbReference>
<name>A0A1Q2HN89_9BACT</name>
<dbReference type="RefSeq" id="WP_077539290.1">
    <property type="nucleotide sequence ID" value="NZ_CP019633.1"/>
</dbReference>
<proteinExistence type="predicted"/>
<evidence type="ECO:0000313" key="2">
    <source>
        <dbReference type="Proteomes" id="UP000188273"/>
    </source>
</evidence>
<dbReference type="KEGG" id="pbu:L21SP3_00611"/>
<sequence>MRNCYKNVYETVFSYWLEESGLDFEYIPQSGKTSLKRFDFLVSFPDFFAAVELKGRTVRTRRKITCSSFQNWITSADRDFISKAKQEGFVPLFVFAYRLDNPFCQCEYDIDYTLSEDRFIFRAVEAEKYLQNARVRSPRWNTICLSSMAFQELAIPAAELLNRKTIT</sequence>
<dbReference type="InterPro" id="IPR049797">
    <property type="entry name" value="HYExAFE"/>
</dbReference>
<protein>
    <submittedName>
        <fullName evidence="1">Uncharacterized protein</fullName>
    </submittedName>
</protein>
<dbReference type="Proteomes" id="UP000188273">
    <property type="component" value="Chromosome"/>
</dbReference>
<dbReference type="AlphaFoldDB" id="A0A1Q2HN89"/>
<dbReference type="STRING" id="1940790.L21SP3_00611"/>
<dbReference type="OrthoDB" id="272676at2"/>
<keyword evidence="2" id="KW-1185">Reference proteome</keyword>
<gene>
    <name evidence="1" type="ORF">L21SP3_00611</name>
</gene>
<evidence type="ECO:0000313" key="1">
    <source>
        <dbReference type="EMBL" id="AQQ08820.1"/>
    </source>
</evidence>
<accession>A0A1Q2HN89</accession>
<reference evidence="2" key="1">
    <citation type="submission" date="2017-02" db="EMBL/GenBank/DDBJ databases">
        <title>Comparative genomics and description of representatives of a novel lineage of planctomycetes thriving in anoxic sediments.</title>
        <authorList>
            <person name="Spring S."/>
            <person name="Bunk B."/>
            <person name="Sproer C."/>
            <person name="Klenk H.-P."/>
        </authorList>
    </citation>
    <scope>NUCLEOTIDE SEQUENCE [LARGE SCALE GENOMIC DNA]</scope>
    <source>
        <strain evidence="2">L21-RPul-D3</strain>
    </source>
</reference>
<dbReference type="EMBL" id="CP019633">
    <property type="protein sequence ID" value="AQQ08820.1"/>
    <property type="molecule type" value="Genomic_DNA"/>
</dbReference>
<organism evidence="1 2">
    <name type="scientific">Sedimentisphaera cyanobacteriorum</name>
    <dbReference type="NCBI Taxonomy" id="1940790"/>
    <lineage>
        <taxon>Bacteria</taxon>
        <taxon>Pseudomonadati</taxon>
        <taxon>Planctomycetota</taxon>
        <taxon>Phycisphaerae</taxon>
        <taxon>Sedimentisphaerales</taxon>
        <taxon>Sedimentisphaeraceae</taxon>
        <taxon>Sedimentisphaera</taxon>
    </lineage>
</organism>